<dbReference type="Proteomes" id="UP001316803">
    <property type="component" value="Unassembled WGS sequence"/>
</dbReference>
<name>A0AAN8ELQ1_9EURO</name>
<dbReference type="AlphaFoldDB" id="A0AAN8ELQ1"/>
<reference evidence="1 2" key="1">
    <citation type="submission" date="2022-12" db="EMBL/GenBank/DDBJ databases">
        <title>Genomic features and morphological characterization of a novel Knufia sp. strain isolated from spacecraft assembly facility.</title>
        <authorList>
            <person name="Teixeira M."/>
            <person name="Chander A.M."/>
            <person name="Stajich J.E."/>
            <person name="Venkateswaran K."/>
        </authorList>
    </citation>
    <scope>NUCLEOTIDE SEQUENCE [LARGE SCALE GENOMIC DNA]</scope>
    <source>
        <strain evidence="1 2">FJI-L2-BK-P2</strain>
    </source>
</reference>
<comment type="caution">
    <text evidence="1">The sequence shown here is derived from an EMBL/GenBank/DDBJ whole genome shotgun (WGS) entry which is preliminary data.</text>
</comment>
<sequence length="112" mass="12755">TMGYGTWDIIFSPLHLRPCDELDGRDPPVDDMSSRADAAVIPIKQKLKDKTHKHDLSVPRKVEKDNTEVKAKQQTTTTQHYIVRLQALSVMNVGPNAVYDLESKHYQRRAAE</sequence>
<evidence type="ECO:0000313" key="2">
    <source>
        <dbReference type="Proteomes" id="UP001316803"/>
    </source>
</evidence>
<accession>A0AAN8ELQ1</accession>
<keyword evidence="2" id="KW-1185">Reference proteome</keyword>
<protein>
    <submittedName>
        <fullName evidence="1">Uncharacterized protein</fullName>
    </submittedName>
</protein>
<dbReference type="EMBL" id="JAKLMC020000081">
    <property type="protein sequence ID" value="KAK5947728.1"/>
    <property type="molecule type" value="Genomic_DNA"/>
</dbReference>
<gene>
    <name evidence="1" type="ORF">OHC33_011258</name>
</gene>
<evidence type="ECO:0000313" key="1">
    <source>
        <dbReference type="EMBL" id="KAK5947728.1"/>
    </source>
</evidence>
<proteinExistence type="predicted"/>
<feature type="non-terminal residue" evidence="1">
    <location>
        <position position="1"/>
    </location>
</feature>
<organism evidence="1 2">
    <name type="scientific">Knufia fluminis</name>
    <dbReference type="NCBI Taxonomy" id="191047"/>
    <lineage>
        <taxon>Eukaryota</taxon>
        <taxon>Fungi</taxon>
        <taxon>Dikarya</taxon>
        <taxon>Ascomycota</taxon>
        <taxon>Pezizomycotina</taxon>
        <taxon>Eurotiomycetes</taxon>
        <taxon>Chaetothyriomycetidae</taxon>
        <taxon>Chaetothyriales</taxon>
        <taxon>Trichomeriaceae</taxon>
        <taxon>Knufia</taxon>
    </lineage>
</organism>